<feature type="region of interest" description="Disordered" evidence="1">
    <location>
        <begin position="94"/>
        <end position="125"/>
    </location>
</feature>
<dbReference type="AlphaFoldDB" id="A0A0C9XTV2"/>
<dbReference type="Proteomes" id="UP000054477">
    <property type="component" value="Unassembled WGS sequence"/>
</dbReference>
<sequence>MFIHEMEFAARSHFDAQPEKLFATKTAPATCGLHVATIQQNLSSDGSTLSLDSDEIYMFASPTDEHPPVISSEAVRISEVPRFTNSNDFSICESDASSPSLSASSKPGSGHSDSSGFEGESKGPITPATFATEVEIEVPDLTEDEGLGQPAVVPFSVVEKVKSKSLIRKRLSRSSHLFKVACQRIIGLSPTSGSS</sequence>
<reference evidence="2 3" key="1">
    <citation type="submission" date="2014-04" db="EMBL/GenBank/DDBJ databases">
        <authorList>
            <consortium name="DOE Joint Genome Institute"/>
            <person name="Kuo A."/>
            <person name="Kohler A."/>
            <person name="Nagy L.G."/>
            <person name="Floudas D."/>
            <person name="Copeland A."/>
            <person name="Barry K.W."/>
            <person name="Cichocki N."/>
            <person name="Veneault-Fourrey C."/>
            <person name="LaButti K."/>
            <person name="Lindquist E.A."/>
            <person name="Lipzen A."/>
            <person name="Lundell T."/>
            <person name="Morin E."/>
            <person name="Murat C."/>
            <person name="Sun H."/>
            <person name="Tunlid A."/>
            <person name="Henrissat B."/>
            <person name="Grigoriev I.V."/>
            <person name="Hibbett D.S."/>
            <person name="Martin F."/>
            <person name="Nordberg H.P."/>
            <person name="Cantor M.N."/>
            <person name="Hua S.X."/>
        </authorList>
    </citation>
    <scope>NUCLEOTIDE SEQUENCE [LARGE SCALE GENOMIC DNA]</scope>
    <source>
        <strain evidence="2 3">LaAM-08-1</strain>
    </source>
</reference>
<organism evidence="2 3">
    <name type="scientific">Laccaria amethystina LaAM-08-1</name>
    <dbReference type="NCBI Taxonomy" id="1095629"/>
    <lineage>
        <taxon>Eukaryota</taxon>
        <taxon>Fungi</taxon>
        <taxon>Dikarya</taxon>
        <taxon>Basidiomycota</taxon>
        <taxon>Agaricomycotina</taxon>
        <taxon>Agaricomycetes</taxon>
        <taxon>Agaricomycetidae</taxon>
        <taxon>Agaricales</taxon>
        <taxon>Agaricineae</taxon>
        <taxon>Hydnangiaceae</taxon>
        <taxon>Laccaria</taxon>
    </lineage>
</organism>
<feature type="compositionally biased region" description="Low complexity" evidence="1">
    <location>
        <begin position="94"/>
        <end position="115"/>
    </location>
</feature>
<dbReference type="HOGENOM" id="CLU_1396532_0_0_1"/>
<evidence type="ECO:0000256" key="1">
    <source>
        <dbReference type="SAM" id="MobiDB-lite"/>
    </source>
</evidence>
<dbReference type="EMBL" id="KN838648">
    <property type="protein sequence ID" value="KIJ99357.1"/>
    <property type="molecule type" value="Genomic_DNA"/>
</dbReference>
<reference evidence="3" key="2">
    <citation type="submission" date="2015-01" db="EMBL/GenBank/DDBJ databases">
        <title>Evolutionary Origins and Diversification of the Mycorrhizal Mutualists.</title>
        <authorList>
            <consortium name="DOE Joint Genome Institute"/>
            <consortium name="Mycorrhizal Genomics Consortium"/>
            <person name="Kohler A."/>
            <person name="Kuo A."/>
            <person name="Nagy L.G."/>
            <person name="Floudas D."/>
            <person name="Copeland A."/>
            <person name="Barry K.W."/>
            <person name="Cichocki N."/>
            <person name="Veneault-Fourrey C."/>
            <person name="LaButti K."/>
            <person name="Lindquist E.A."/>
            <person name="Lipzen A."/>
            <person name="Lundell T."/>
            <person name="Morin E."/>
            <person name="Murat C."/>
            <person name="Riley R."/>
            <person name="Ohm R."/>
            <person name="Sun H."/>
            <person name="Tunlid A."/>
            <person name="Henrissat B."/>
            <person name="Grigoriev I.V."/>
            <person name="Hibbett D.S."/>
            <person name="Martin F."/>
        </authorList>
    </citation>
    <scope>NUCLEOTIDE SEQUENCE [LARGE SCALE GENOMIC DNA]</scope>
    <source>
        <strain evidence="3">LaAM-08-1</strain>
    </source>
</reference>
<keyword evidence="3" id="KW-1185">Reference proteome</keyword>
<gene>
    <name evidence="2" type="ORF">K443DRAFT_102356</name>
</gene>
<evidence type="ECO:0000313" key="3">
    <source>
        <dbReference type="Proteomes" id="UP000054477"/>
    </source>
</evidence>
<accession>A0A0C9XTV2</accession>
<protein>
    <submittedName>
        <fullName evidence="2">Uncharacterized protein</fullName>
    </submittedName>
</protein>
<proteinExistence type="predicted"/>
<name>A0A0C9XTV2_9AGAR</name>
<evidence type="ECO:0000313" key="2">
    <source>
        <dbReference type="EMBL" id="KIJ99357.1"/>
    </source>
</evidence>